<keyword evidence="2" id="KW-1185">Reference proteome</keyword>
<organism evidence="1 2">
    <name type="scientific">Catenaria anguillulae PL171</name>
    <dbReference type="NCBI Taxonomy" id="765915"/>
    <lineage>
        <taxon>Eukaryota</taxon>
        <taxon>Fungi</taxon>
        <taxon>Fungi incertae sedis</taxon>
        <taxon>Blastocladiomycota</taxon>
        <taxon>Blastocladiomycetes</taxon>
        <taxon>Blastocladiales</taxon>
        <taxon>Catenariaceae</taxon>
        <taxon>Catenaria</taxon>
    </lineage>
</organism>
<dbReference type="AlphaFoldDB" id="A0A1Y2HM64"/>
<proteinExistence type="predicted"/>
<gene>
    <name evidence="1" type="ORF">BCR44DRAFT_1434033</name>
</gene>
<sequence>MNQKKCQCRSFNSGSTSCPCPAHAHLVSCVNHHLLTLGHSCNCYFIPGSPSQSSLLFYPCGFAGILLETGVFNRHDLTTHELWNGIDGTVSALNEFTV</sequence>
<dbReference type="EMBL" id="MCFL01000021">
    <property type="protein sequence ID" value="ORZ35707.1"/>
    <property type="molecule type" value="Genomic_DNA"/>
</dbReference>
<dbReference type="Proteomes" id="UP000193411">
    <property type="component" value="Unassembled WGS sequence"/>
</dbReference>
<protein>
    <submittedName>
        <fullName evidence="1">Uncharacterized protein</fullName>
    </submittedName>
</protein>
<accession>A0A1Y2HM64</accession>
<reference evidence="1 2" key="1">
    <citation type="submission" date="2016-07" db="EMBL/GenBank/DDBJ databases">
        <title>Pervasive Adenine N6-methylation of Active Genes in Fungi.</title>
        <authorList>
            <consortium name="DOE Joint Genome Institute"/>
            <person name="Mondo S.J."/>
            <person name="Dannebaum R.O."/>
            <person name="Kuo R.C."/>
            <person name="Labutti K."/>
            <person name="Haridas S."/>
            <person name="Kuo A."/>
            <person name="Salamov A."/>
            <person name="Ahrendt S.R."/>
            <person name="Lipzen A."/>
            <person name="Sullivan W."/>
            <person name="Andreopoulos W.B."/>
            <person name="Clum A."/>
            <person name="Lindquist E."/>
            <person name="Daum C."/>
            <person name="Ramamoorthy G.K."/>
            <person name="Gryganskyi A."/>
            <person name="Culley D."/>
            <person name="Magnuson J.K."/>
            <person name="James T.Y."/>
            <person name="O'Malley M.A."/>
            <person name="Stajich J.E."/>
            <person name="Spatafora J.W."/>
            <person name="Visel A."/>
            <person name="Grigoriev I.V."/>
        </authorList>
    </citation>
    <scope>NUCLEOTIDE SEQUENCE [LARGE SCALE GENOMIC DNA]</scope>
    <source>
        <strain evidence="1 2">PL171</strain>
    </source>
</reference>
<name>A0A1Y2HM64_9FUNG</name>
<comment type="caution">
    <text evidence="1">The sequence shown here is derived from an EMBL/GenBank/DDBJ whole genome shotgun (WGS) entry which is preliminary data.</text>
</comment>
<evidence type="ECO:0000313" key="1">
    <source>
        <dbReference type="EMBL" id="ORZ35707.1"/>
    </source>
</evidence>
<evidence type="ECO:0000313" key="2">
    <source>
        <dbReference type="Proteomes" id="UP000193411"/>
    </source>
</evidence>